<accession>A0A1J1E798</accession>
<reference evidence="2 3" key="1">
    <citation type="submission" date="2014-03" db="EMBL/GenBank/DDBJ databases">
        <title>complete genome sequence of Flavobacteriaceae bacterium JBKA-6.</title>
        <authorList>
            <person name="Takano T."/>
            <person name="Nakamura Y."/>
            <person name="Takuma S."/>
            <person name="Yasuike M."/>
            <person name="Matsuyama T."/>
            <person name="Sakai T."/>
            <person name="Fujiwara A."/>
            <person name="Kimoto K."/>
            <person name="Fukuda Y."/>
            <person name="Kondo H."/>
            <person name="Hirono I."/>
            <person name="Nakayasu C."/>
        </authorList>
    </citation>
    <scope>NUCLEOTIDE SEQUENCE [LARGE SCALE GENOMIC DNA]</scope>
    <source>
        <strain evidence="2 3">JBKA-6</strain>
    </source>
</reference>
<dbReference type="Proteomes" id="UP000243197">
    <property type="component" value="Chromosome"/>
</dbReference>
<dbReference type="PROSITE" id="PS51704">
    <property type="entry name" value="GP_PDE"/>
    <property type="match status" value="1"/>
</dbReference>
<dbReference type="Gene3D" id="3.20.20.190">
    <property type="entry name" value="Phosphatidylinositol (PI) phosphodiesterase"/>
    <property type="match status" value="1"/>
</dbReference>
<dbReference type="KEGG" id="ise:JBKA6_1201"/>
<organism evidence="2 3">
    <name type="scientific">Ichthyobacterium seriolicida</name>
    <dbReference type="NCBI Taxonomy" id="242600"/>
    <lineage>
        <taxon>Bacteria</taxon>
        <taxon>Pseudomonadati</taxon>
        <taxon>Bacteroidota</taxon>
        <taxon>Flavobacteriia</taxon>
        <taxon>Flavobacteriales</taxon>
        <taxon>Ichthyobacteriaceae</taxon>
        <taxon>Ichthyobacterium</taxon>
    </lineage>
</organism>
<dbReference type="SUPFAM" id="SSF51695">
    <property type="entry name" value="PLC-like phosphodiesterases"/>
    <property type="match status" value="1"/>
</dbReference>
<sequence length="412" mass="47375">MFMVNSFIALGQDYDSVDSNKLPLKKLSPSALKVRDYVKADPVIAHRGTTFWAPEETEAAFRWARNIGADYIEVDVQMTKDGVLLALHDDNLNRTTNIKEVYPDRANYNTSKFTLEELRNLDAGSWFNKEKPKNARKSFVNQKISTLEDVFMIAEGYRIKRDEKGLPLKDKRIGREGHYLYEKDPYDNGHRPGVYMETKEPQLFKGIEEVLKAEIKKMGWLVTDSPKEIPVFSNKVGVANTNGRVILQSFSRESIKNLEKYLSGIPKCLLLWKDDMVGKGSADSFADNINFSVENNVHIMGVSIAGAPNNYDDLCEPWMCEMIHKAQMLVHAYSFDTDDQLKRYNGDYYYTDNQSRFENKSRKPKKNLKLIPKRSMFIDGIFTNLSDQSLIYYNRLNTNDKTAINVLNELGY</sequence>
<dbReference type="EMBL" id="AP014564">
    <property type="protein sequence ID" value="BAV95214.1"/>
    <property type="molecule type" value="Genomic_DNA"/>
</dbReference>
<dbReference type="GO" id="GO:0006629">
    <property type="term" value="P:lipid metabolic process"/>
    <property type="evidence" value="ECO:0007669"/>
    <property type="project" value="InterPro"/>
</dbReference>
<dbReference type="InterPro" id="IPR017946">
    <property type="entry name" value="PLC-like_Pdiesterase_TIM-brl"/>
</dbReference>
<dbReference type="PANTHER" id="PTHR46211:SF1">
    <property type="entry name" value="GLYCEROPHOSPHODIESTER PHOSPHODIESTERASE, CYTOPLASMIC"/>
    <property type="match status" value="1"/>
</dbReference>
<protein>
    <submittedName>
        <fullName evidence="2">Glycerophosphoryl diester phosphodiesterase</fullName>
    </submittedName>
</protein>
<feature type="domain" description="GP-PDE" evidence="1">
    <location>
        <begin position="41"/>
        <end position="368"/>
    </location>
</feature>
<evidence type="ECO:0000313" key="3">
    <source>
        <dbReference type="Proteomes" id="UP000243197"/>
    </source>
</evidence>
<dbReference type="AlphaFoldDB" id="A0A1J1E798"/>
<dbReference type="Pfam" id="PF03009">
    <property type="entry name" value="GDPD"/>
    <property type="match status" value="1"/>
</dbReference>
<dbReference type="PANTHER" id="PTHR46211">
    <property type="entry name" value="GLYCEROPHOSPHORYL DIESTER PHOSPHODIESTERASE"/>
    <property type="match status" value="1"/>
</dbReference>
<evidence type="ECO:0000313" key="2">
    <source>
        <dbReference type="EMBL" id="BAV95214.1"/>
    </source>
</evidence>
<proteinExistence type="predicted"/>
<dbReference type="GO" id="GO:0008081">
    <property type="term" value="F:phosphoric diester hydrolase activity"/>
    <property type="evidence" value="ECO:0007669"/>
    <property type="project" value="InterPro"/>
</dbReference>
<dbReference type="InterPro" id="IPR030395">
    <property type="entry name" value="GP_PDE_dom"/>
</dbReference>
<keyword evidence="3" id="KW-1185">Reference proteome</keyword>
<gene>
    <name evidence="2" type="ORF">JBKA6_1201</name>
</gene>
<name>A0A1J1E798_9FLAO</name>
<evidence type="ECO:0000259" key="1">
    <source>
        <dbReference type="PROSITE" id="PS51704"/>
    </source>
</evidence>